<keyword evidence="7" id="KW-1185">Reference proteome</keyword>
<gene>
    <name evidence="8" type="primary">LOC111445122</name>
    <name evidence="9" type="synonym">LOC111445123</name>
</gene>
<proteinExistence type="inferred from homology"/>
<dbReference type="InterPro" id="IPR000163">
    <property type="entry name" value="Prohibitin"/>
</dbReference>
<protein>
    <recommendedName>
        <fullName evidence="4">Prohibitin</fullName>
    </recommendedName>
</protein>
<dbReference type="SMART" id="SM00244">
    <property type="entry name" value="PHB"/>
    <property type="match status" value="1"/>
</dbReference>
<dbReference type="GeneID" id="111445122"/>
<name>A0A6J1FFY0_CUCMO</name>
<dbReference type="CDD" id="cd03401">
    <property type="entry name" value="SPFH_prohibitin"/>
    <property type="match status" value="1"/>
</dbReference>
<dbReference type="KEGG" id="cmos:111445123"/>
<reference evidence="8 9" key="1">
    <citation type="submission" date="2025-04" db="UniProtKB">
        <authorList>
            <consortium name="RefSeq"/>
        </authorList>
    </citation>
    <scope>IDENTIFICATION</scope>
    <source>
        <tissue evidence="8 9">Young leaves</tissue>
    </source>
</reference>
<dbReference type="Pfam" id="PF01145">
    <property type="entry name" value="Band_7"/>
    <property type="match status" value="1"/>
</dbReference>
<dbReference type="Proteomes" id="UP000504609">
    <property type="component" value="Unplaced"/>
</dbReference>
<dbReference type="InterPro" id="IPR036013">
    <property type="entry name" value="Band_7/SPFH_dom_sf"/>
</dbReference>
<dbReference type="Gene3D" id="3.30.479.30">
    <property type="entry name" value="Band 7 domain"/>
    <property type="match status" value="1"/>
</dbReference>
<evidence type="ECO:0000313" key="8">
    <source>
        <dbReference type="RefSeq" id="XP_022939122.1"/>
    </source>
</evidence>
<dbReference type="InterPro" id="IPR001107">
    <property type="entry name" value="Band_7"/>
</dbReference>
<dbReference type="GO" id="GO:0007005">
    <property type="term" value="P:mitochondrion organization"/>
    <property type="evidence" value="ECO:0007669"/>
    <property type="project" value="TreeGrafter"/>
</dbReference>
<organism evidence="7 8">
    <name type="scientific">Cucurbita moschata</name>
    <name type="common">Winter crookneck squash</name>
    <name type="synonym">Cucurbita pepo var. moschata</name>
    <dbReference type="NCBI Taxonomy" id="3662"/>
    <lineage>
        <taxon>Eukaryota</taxon>
        <taxon>Viridiplantae</taxon>
        <taxon>Streptophyta</taxon>
        <taxon>Embryophyta</taxon>
        <taxon>Tracheophyta</taxon>
        <taxon>Spermatophyta</taxon>
        <taxon>Magnoliopsida</taxon>
        <taxon>eudicotyledons</taxon>
        <taxon>Gunneridae</taxon>
        <taxon>Pentapetalae</taxon>
        <taxon>rosids</taxon>
        <taxon>fabids</taxon>
        <taxon>Cucurbitales</taxon>
        <taxon>Cucurbitaceae</taxon>
        <taxon>Cucurbiteae</taxon>
        <taxon>Cucurbita</taxon>
    </lineage>
</organism>
<evidence type="ECO:0000256" key="2">
    <source>
        <dbReference type="ARBA" id="ARBA00009658"/>
    </source>
</evidence>
<comment type="subcellular location">
    <subcellularLocation>
        <location evidence="1">Mitochondrion inner membrane</location>
        <topology evidence="1">Single-pass type II membrane protein</topology>
    </subcellularLocation>
</comment>
<accession>A0A6J1FFY0</accession>
<dbReference type="RefSeq" id="XP_022939122.1">
    <property type="nucleotide sequence ID" value="XM_023083354.1"/>
</dbReference>
<evidence type="ECO:0000313" key="9">
    <source>
        <dbReference type="RefSeq" id="XP_022939123.1"/>
    </source>
</evidence>
<evidence type="ECO:0000256" key="1">
    <source>
        <dbReference type="ARBA" id="ARBA00004140"/>
    </source>
</evidence>
<dbReference type="PANTHER" id="PTHR23222">
    <property type="entry name" value="PROHIBITIN"/>
    <property type="match status" value="1"/>
</dbReference>
<dbReference type="AlphaFoldDB" id="A0A6J1FFY0"/>
<dbReference type="PANTHER" id="PTHR23222:SF0">
    <property type="entry name" value="PROHIBITIN 1"/>
    <property type="match status" value="1"/>
</dbReference>
<evidence type="ECO:0000256" key="5">
    <source>
        <dbReference type="SAM" id="Coils"/>
    </source>
</evidence>
<evidence type="ECO:0000256" key="4">
    <source>
        <dbReference type="RuleBase" id="RU366048"/>
    </source>
</evidence>
<dbReference type="KEGG" id="cmos:111445122"/>
<keyword evidence="5" id="KW-0175">Coiled coil</keyword>
<dbReference type="PRINTS" id="PR00679">
    <property type="entry name" value="PROHIBITIN"/>
</dbReference>
<comment type="similarity">
    <text evidence="2 4">Belongs to the prohibitin family.</text>
</comment>
<sequence>MLTKVALCVGLGVGVVTVVRSFMFTVREGERAVVHDRFRGRPDKDKSVGEGIHFFIPWLQNPFVFDISKQPHTFYSVFYTKDLVKVNATVRVFFHPDISHLPVAFFHQNHKRVLPDIGFASLNSVISKFSADELLSNRFHVSALMLEALGPRAKEFNLILDELTLVDISFSPPLSRALKQNLELQQELERAKMLAKRAEEEGASFMPHVAEGNMKLFWMRLSRRD</sequence>
<dbReference type="GO" id="GO:0005743">
    <property type="term" value="C:mitochondrial inner membrane"/>
    <property type="evidence" value="ECO:0007669"/>
    <property type="project" value="UniProtKB-SubCell"/>
</dbReference>
<evidence type="ECO:0000256" key="3">
    <source>
        <dbReference type="ARBA" id="ARBA00011786"/>
    </source>
</evidence>
<comment type="subunit">
    <text evidence="3">Component of a prohibitin multimeric complex in mitochondrial membranes.</text>
</comment>
<feature type="domain" description="Band 7" evidence="6">
    <location>
        <begin position="22"/>
        <end position="182"/>
    </location>
</feature>
<dbReference type="SUPFAM" id="SSF117892">
    <property type="entry name" value="Band 7/SPFH domain"/>
    <property type="match status" value="1"/>
</dbReference>
<dbReference type="RefSeq" id="XP_022939123.1">
    <property type="nucleotide sequence ID" value="XM_023083355.1"/>
</dbReference>
<keyword evidence="4" id="KW-0472">Membrane</keyword>
<evidence type="ECO:0000313" key="7">
    <source>
        <dbReference type="Proteomes" id="UP000504609"/>
    </source>
</evidence>
<keyword evidence="4" id="KW-0999">Mitochondrion inner membrane</keyword>
<keyword evidence="4" id="KW-0496">Mitochondrion</keyword>
<feature type="coiled-coil region" evidence="5">
    <location>
        <begin position="174"/>
        <end position="201"/>
    </location>
</feature>
<evidence type="ECO:0000259" key="6">
    <source>
        <dbReference type="SMART" id="SM00244"/>
    </source>
</evidence>